<accession>B1VND4</accession>
<dbReference type="Proteomes" id="UP000001685">
    <property type="component" value="Chromosome"/>
</dbReference>
<evidence type="ECO:0000256" key="1">
    <source>
        <dbReference type="ARBA" id="ARBA00004431"/>
    </source>
</evidence>
<keyword evidence="5" id="KW-0717">Septation</keyword>
<feature type="region of interest" description="Disordered" evidence="7">
    <location>
        <begin position="275"/>
        <end position="299"/>
    </location>
</feature>
<organism evidence="8 9">
    <name type="scientific">Streptomyces griseus subsp. griseus (strain JCM 4626 / CBS 651.72 / NBRC 13350 / KCC S-0626 / ISP 5235)</name>
    <dbReference type="NCBI Taxonomy" id="455632"/>
    <lineage>
        <taxon>Bacteria</taxon>
        <taxon>Bacillati</taxon>
        <taxon>Actinomycetota</taxon>
        <taxon>Actinomycetes</taxon>
        <taxon>Kitasatosporales</taxon>
        <taxon>Streptomycetaceae</taxon>
        <taxon>Streptomyces</taxon>
    </lineage>
</organism>
<dbReference type="GO" id="GO:0030435">
    <property type="term" value="P:sporulation resulting in formation of a cellular spore"/>
    <property type="evidence" value="ECO:0007669"/>
    <property type="project" value="UniProtKB-KW"/>
</dbReference>
<comment type="subcellular location">
    <subcellularLocation>
        <location evidence="1">Cell septum</location>
    </subcellularLocation>
</comment>
<evidence type="ECO:0000256" key="5">
    <source>
        <dbReference type="ARBA" id="ARBA00023210"/>
    </source>
</evidence>
<dbReference type="KEGG" id="sgr:SGR_128"/>
<dbReference type="GO" id="GO:0030428">
    <property type="term" value="C:cell septum"/>
    <property type="evidence" value="ECO:0007669"/>
    <property type="project" value="UniProtKB-SubCell"/>
</dbReference>
<keyword evidence="4" id="KW-0749">Sporulation</keyword>
<evidence type="ECO:0000256" key="6">
    <source>
        <dbReference type="ARBA" id="ARBA00023306"/>
    </source>
</evidence>
<dbReference type="EMBL" id="AP009493">
    <property type="protein sequence ID" value="BAG16957.1"/>
    <property type="molecule type" value="Genomic_DNA"/>
</dbReference>
<protein>
    <recommendedName>
        <fullName evidence="10">Cell division protein, regulatory protein</fullName>
    </recommendedName>
</protein>
<comment type="similarity">
    <text evidence="2">Belongs to the SsgA family.</text>
</comment>
<evidence type="ECO:0000256" key="4">
    <source>
        <dbReference type="ARBA" id="ARBA00022969"/>
    </source>
</evidence>
<evidence type="ECO:0000256" key="3">
    <source>
        <dbReference type="ARBA" id="ARBA00022618"/>
    </source>
</evidence>
<feature type="compositionally biased region" description="Low complexity" evidence="7">
    <location>
        <begin position="59"/>
        <end position="71"/>
    </location>
</feature>
<dbReference type="InterPro" id="IPR006776">
    <property type="entry name" value="SsgB"/>
</dbReference>
<gene>
    <name evidence="8" type="ordered locus">SGR_128</name>
</gene>
<name>B1VND4_STRGG</name>
<evidence type="ECO:0008006" key="10">
    <source>
        <dbReference type="Google" id="ProtNLM"/>
    </source>
</evidence>
<evidence type="ECO:0000256" key="2">
    <source>
        <dbReference type="ARBA" id="ARBA00009323"/>
    </source>
</evidence>
<dbReference type="Pfam" id="PF04686">
    <property type="entry name" value="SsgA"/>
    <property type="match status" value="1"/>
</dbReference>
<dbReference type="InterPro" id="IPR038658">
    <property type="entry name" value="SsgB_sf"/>
</dbReference>
<evidence type="ECO:0000313" key="9">
    <source>
        <dbReference type="Proteomes" id="UP000001685"/>
    </source>
</evidence>
<dbReference type="HOGENOM" id="CLU_419143_0_0_11"/>
<evidence type="ECO:0000313" key="8">
    <source>
        <dbReference type="EMBL" id="BAG16957.1"/>
    </source>
</evidence>
<feature type="compositionally biased region" description="Basic and acidic residues" evidence="7">
    <location>
        <begin position="454"/>
        <end position="466"/>
    </location>
</feature>
<evidence type="ECO:0000256" key="7">
    <source>
        <dbReference type="SAM" id="MobiDB-lite"/>
    </source>
</evidence>
<reference evidence="9" key="1">
    <citation type="journal article" date="2008" name="J. Bacteriol.">
        <title>Genome sequence of the streptomycin-producing microorganism Streptomyces griseus IFO 13350.</title>
        <authorList>
            <person name="Ohnishi Y."/>
            <person name="Ishikawa J."/>
            <person name="Hara H."/>
            <person name="Suzuki H."/>
            <person name="Ikenoya M."/>
            <person name="Ikeda H."/>
            <person name="Yamashita A."/>
            <person name="Hattori M."/>
            <person name="Horinouchi S."/>
        </authorList>
    </citation>
    <scope>NUCLEOTIDE SEQUENCE [LARGE SCALE GENOMIC DNA]</scope>
    <source>
        <strain evidence="9">JCM 4626 / NBRC 13350</strain>
    </source>
</reference>
<sequence length="651" mass="71076">MSLHQDNAMPTAADDDEFTALMAASSLRAPHVRALSDPIPDEAQTRLRESAEGPDAEQEPTARTTQEATTTDAGDASEDDPLDPCRLGNWPLRTFSWTMNSVLGTPEHHAPALHLRALLAAGPPATTRTTGIHEWLLREPDNNRHYLLMHTEDPLTPTLLPCTTDPGPTYSSASAFLRMALFRRRLEHVLGARPGTGFPDYRLTSTSAGPSAESLARTSFDIELNTTCNMYTALRLAGEPESRGSFTSRIRIHALMKQAYESALIDYAAHELAGNSQRSDQQVRAPGTADPTRFGAPAPAHSIDRLAAGRLTDLLQPARPPHIEQLHQHPADGRTRCRIATIPDRVPAGAWRPLLLSALSGYPWAHGTTPGGHLITGETALPGLTPQDTTAVTNRPLTPAHLLIATDSAVSLDQAHRHTIPEQAPTPPDLDAYTAQPGSLLLLPAATATAAGHGDSRKTVNRTHDTEDPDKELTSQNSSSDPSELLTDDRRTTKLWTTRTDDAGDGLEQRMQLWMRQHHTEDDRGDRILTQLAYRTKDPYAVTAVFYAGTEEELEWTFARELLTDGLHTSVGIGDVIIWPGPQRPGDTQRIFIRLRPPGSTALLSLDHDDALEFLETTQPLPQNPSATARTAVLATWEQELRDLICPSPGE</sequence>
<keyword evidence="6" id="KW-0131">Cell cycle</keyword>
<dbReference type="AlphaFoldDB" id="B1VND4"/>
<proteinExistence type="inferred from homology"/>
<feature type="region of interest" description="Disordered" evidence="7">
    <location>
        <begin position="448"/>
        <end position="502"/>
    </location>
</feature>
<dbReference type="Gene3D" id="2.30.31.20">
    <property type="entry name" value="Sporulation-specific cell division protein SsgB"/>
    <property type="match status" value="1"/>
</dbReference>
<feature type="region of interest" description="Disordered" evidence="7">
    <location>
        <begin position="29"/>
        <end position="84"/>
    </location>
</feature>
<dbReference type="GO" id="GO:0000917">
    <property type="term" value="P:division septum assembly"/>
    <property type="evidence" value="ECO:0007669"/>
    <property type="project" value="UniProtKB-KW"/>
</dbReference>
<keyword evidence="3" id="KW-0132">Cell division</keyword>